<comment type="caution">
    <text evidence="6">The sequence shown here is derived from an EMBL/GenBank/DDBJ whole genome shotgun (WGS) entry which is preliminary data.</text>
</comment>
<accession>A0A8K0WRG4</accession>
<protein>
    <recommendedName>
        <fullName evidence="4">ER membrane protein complex subunit 2</fullName>
    </recommendedName>
</protein>
<dbReference type="Gene3D" id="1.25.40.10">
    <property type="entry name" value="Tetratricopeptide repeat domain"/>
    <property type="match status" value="1"/>
</dbReference>
<dbReference type="GO" id="GO:0072546">
    <property type="term" value="C:EMC complex"/>
    <property type="evidence" value="ECO:0007669"/>
    <property type="project" value="UniProtKB-UniRule"/>
</dbReference>
<evidence type="ECO:0000313" key="6">
    <source>
        <dbReference type="EMBL" id="KAH7318746.1"/>
    </source>
</evidence>
<keyword evidence="2 3" id="KW-0802">TPR repeat</keyword>
<dbReference type="PROSITE" id="PS50005">
    <property type="entry name" value="TPR"/>
    <property type="match status" value="1"/>
</dbReference>
<dbReference type="AlphaFoldDB" id="A0A8K0WRG4"/>
<evidence type="ECO:0000256" key="1">
    <source>
        <dbReference type="ARBA" id="ARBA00022737"/>
    </source>
</evidence>
<dbReference type="SUPFAM" id="SSF48452">
    <property type="entry name" value="TPR-like"/>
    <property type="match status" value="1"/>
</dbReference>
<sequence>MPASLSRAHTHLSNAEALELAQQAPTILRKNPKAISSSPLQFLFSSPESIELWTIYENLLISCLRTGDDDSALRCLERLVLRFGDQNERIMALKGLVKEAQASNHNELEAVLKEYNDILKENAAIIPIAKRRVALLRSMGKAPEAITALTSLLDVSPTDAEAWAELGDLYLSQGLYAQAIFAIEEVLVLVPNAWNMHAKLGEVLLMAANQGADAVPQKHLAEAVKRFSRSIELCDDYLRGYYGLKMATDKLLSEAGKPSKQVMDKEFHVPDTATLEKLNQLATAKLGEMVRRNTAQEAGWQGYDASEITAAQELLAKSSSSVVR</sequence>
<evidence type="ECO:0000259" key="5">
    <source>
        <dbReference type="Pfam" id="PF22890"/>
    </source>
</evidence>
<name>A0A8K0WRG4_9HYPO</name>
<keyword evidence="4" id="KW-0256">Endoplasmic reticulum</keyword>
<dbReference type="FunFam" id="1.25.40.10:FF:001208">
    <property type="entry name" value="Tetratricopeptide repeat domain-containing protein"/>
    <property type="match status" value="1"/>
</dbReference>
<dbReference type="InterPro" id="IPR019734">
    <property type="entry name" value="TPR_rpt"/>
</dbReference>
<dbReference type="EMBL" id="JAGPNK010000007">
    <property type="protein sequence ID" value="KAH7318746.1"/>
    <property type="molecule type" value="Genomic_DNA"/>
</dbReference>
<comment type="subunit">
    <text evidence="4">Component of the ER membrane protein complex (EMC).</text>
</comment>
<dbReference type="InterPro" id="IPR011990">
    <property type="entry name" value="TPR-like_helical_dom_sf"/>
</dbReference>
<dbReference type="SMART" id="SM00028">
    <property type="entry name" value="TPR"/>
    <property type="match status" value="2"/>
</dbReference>
<keyword evidence="4" id="KW-0472">Membrane</keyword>
<keyword evidence="1" id="KW-0677">Repeat</keyword>
<dbReference type="InterPro" id="IPR055217">
    <property type="entry name" value="TPR_EMC2"/>
</dbReference>
<evidence type="ECO:0000256" key="4">
    <source>
        <dbReference type="RuleBase" id="RU367091"/>
    </source>
</evidence>
<organism evidence="6 7">
    <name type="scientific">Stachybotrys elegans</name>
    <dbReference type="NCBI Taxonomy" id="80388"/>
    <lineage>
        <taxon>Eukaryota</taxon>
        <taxon>Fungi</taxon>
        <taxon>Dikarya</taxon>
        <taxon>Ascomycota</taxon>
        <taxon>Pezizomycotina</taxon>
        <taxon>Sordariomycetes</taxon>
        <taxon>Hypocreomycetidae</taxon>
        <taxon>Hypocreales</taxon>
        <taxon>Stachybotryaceae</taxon>
        <taxon>Stachybotrys</taxon>
    </lineage>
</organism>
<evidence type="ECO:0000256" key="3">
    <source>
        <dbReference type="PROSITE-ProRule" id="PRU00339"/>
    </source>
</evidence>
<keyword evidence="7" id="KW-1185">Reference proteome</keyword>
<dbReference type="OrthoDB" id="124397at2759"/>
<dbReference type="Proteomes" id="UP000813444">
    <property type="component" value="Unassembled WGS sequence"/>
</dbReference>
<feature type="repeat" description="TPR" evidence="3">
    <location>
        <begin position="160"/>
        <end position="193"/>
    </location>
</feature>
<reference evidence="6" key="1">
    <citation type="journal article" date="2021" name="Nat. Commun.">
        <title>Genetic determinants of endophytism in the Arabidopsis root mycobiome.</title>
        <authorList>
            <person name="Mesny F."/>
            <person name="Miyauchi S."/>
            <person name="Thiergart T."/>
            <person name="Pickel B."/>
            <person name="Atanasova L."/>
            <person name="Karlsson M."/>
            <person name="Huettel B."/>
            <person name="Barry K.W."/>
            <person name="Haridas S."/>
            <person name="Chen C."/>
            <person name="Bauer D."/>
            <person name="Andreopoulos W."/>
            <person name="Pangilinan J."/>
            <person name="LaButti K."/>
            <person name="Riley R."/>
            <person name="Lipzen A."/>
            <person name="Clum A."/>
            <person name="Drula E."/>
            <person name="Henrissat B."/>
            <person name="Kohler A."/>
            <person name="Grigoriev I.V."/>
            <person name="Martin F.M."/>
            <person name="Hacquard S."/>
        </authorList>
    </citation>
    <scope>NUCLEOTIDE SEQUENCE</scope>
    <source>
        <strain evidence="6">MPI-CAGE-CH-0235</strain>
    </source>
</reference>
<gene>
    <name evidence="6" type="ORF">B0I35DRAFT_250966</name>
</gene>
<comment type="similarity">
    <text evidence="4">Belongs to the EMC2 family.</text>
</comment>
<comment type="subcellular location">
    <subcellularLocation>
        <location evidence="4">Endoplasmic reticulum membrane</location>
        <topology evidence="4">Peripheral membrane protein</topology>
        <orientation evidence="4">Cytoplasmic side</orientation>
    </subcellularLocation>
</comment>
<dbReference type="Pfam" id="PF22890">
    <property type="entry name" value="TPR_EMC2"/>
    <property type="match status" value="1"/>
</dbReference>
<dbReference type="PANTHER" id="PTHR12760">
    <property type="entry name" value="TETRATRICOPEPTIDE REPEAT PROTEIN"/>
    <property type="match status" value="1"/>
</dbReference>
<dbReference type="InterPro" id="IPR039856">
    <property type="entry name" value="EMC2-like"/>
</dbReference>
<feature type="domain" description="EMC2 TPR-like" evidence="5">
    <location>
        <begin position="109"/>
        <end position="203"/>
    </location>
</feature>
<evidence type="ECO:0000313" key="7">
    <source>
        <dbReference type="Proteomes" id="UP000813444"/>
    </source>
</evidence>
<proteinExistence type="inferred from homology"/>
<comment type="function">
    <text evidence="4">Part of the endoplasmic reticulum membrane protein complex (EMC) that enables the energy-independent insertion into endoplasmic reticulum membranes of newly synthesized membrane proteins.</text>
</comment>
<evidence type="ECO:0000256" key="2">
    <source>
        <dbReference type="ARBA" id="ARBA00022803"/>
    </source>
</evidence>